<evidence type="ECO:0000313" key="2">
    <source>
        <dbReference type="EMBL" id="ADY51110.1"/>
    </source>
</evidence>
<gene>
    <name evidence="2" type="ordered locus">Pedsa_0529</name>
</gene>
<dbReference type="eggNOG" id="ENOG5034948">
    <property type="taxonomic scope" value="Bacteria"/>
</dbReference>
<reference evidence="2 3" key="1">
    <citation type="journal article" date="2011" name="Stand. Genomic Sci.">
        <title>Complete genome sequence of the gliding, heparinolytic Pedobacter saltans type strain (113).</title>
        <authorList>
            <person name="Liolios K."/>
            <person name="Sikorski J."/>
            <person name="Lu M."/>
            <person name="Nolan M."/>
            <person name="Lapidus A."/>
            <person name="Lucas S."/>
            <person name="Hammon N."/>
            <person name="Deshpande S."/>
            <person name="Cheng J.F."/>
            <person name="Tapia R."/>
            <person name="Han C."/>
            <person name="Goodwin L."/>
            <person name="Pitluck S."/>
            <person name="Huntemann M."/>
            <person name="Ivanova N."/>
            <person name="Pagani I."/>
            <person name="Mavromatis K."/>
            <person name="Ovchinikova G."/>
            <person name="Pati A."/>
            <person name="Chen A."/>
            <person name="Palaniappan K."/>
            <person name="Land M."/>
            <person name="Hauser L."/>
            <person name="Brambilla E.M."/>
            <person name="Kotsyurbenko O."/>
            <person name="Rohde M."/>
            <person name="Tindall B.J."/>
            <person name="Abt B."/>
            <person name="Goker M."/>
            <person name="Detter J.C."/>
            <person name="Woyke T."/>
            <person name="Bristow J."/>
            <person name="Eisen J.A."/>
            <person name="Markowitz V."/>
            <person name="Hugenholtz P."/>
            <person name="Klenk H.P."/>
            <person name="Kyrpides N.C."/>
        </authorList>
    </citation>
    <scope>NUCLEOTIDE SEQUENCE [LARGE SCALE GENOMIC DNA]</scope>
    <source>
        <strain evidence="3">ATCC 51119 / DSM 12145 / JCM 21818 / LMG 10337 / NBRC 100064 / NCIMB 13643</strain>
    </source>
</reference>
<keyword evidence="1" id="KW-1133">Transmembrane helix</keyword>
<dbReference type="HOGENOM" id="CLU_1460119_0_0_10"/>
<dbReference type="Proteomes" id="UP000000310">
    <property type="component" value="Chromosome"/>
</dbReference>
<sequence length="185" mass="21513">MHQFFKVLKISIIVLAVLWLTMRIILLLFGYHQKGNVLSNEAVFDIYFNSDSLYIDSYFGLPNGTFNKDEHVIVCKLPVNTRNSTPKYLDVKLGLDSIDCSDEYTGKSYFKFDNSVLNKNECKLLIVSKNEGGIIEKEKQTMRTFNEWGTSSKRILARKTIEIPYKKKKINRLVVSWRGGYEYCR</sequence>
<organism evidence="2 3">
    <name type="scientific">Pseudopedobacter saltans (strain ATCC 51119 / DSM 12145 / JCM 21818 / CCUG 39354 / LMG 10337 / NBRC 100064 / NCIMB 13643)</name>
    <name type="common">Pedobacter saltans</name>
    <dbReference type="NCBI Taxonomy" id="762903"/>
    <lineage>
        <taxon>Bacteria</taxon>
        <taxon>Pseudomonadati</taxon>
        <taxon>Bacteroidota</taxon>
        <taxon>Sphingobacteriia</taxon>
        <taxon>Sphingobacteriales</taxon>
        <taxon>Sphingobacteriaceae</taxon>
        <taxon>Pseudopedobacter</taxon>
    </lineage>
</organism>
<feature type="transmembrane region" description="Helical" evidence="1">
    <location>
        <begin position="12"/>
        <end position="31"/>
    </location>
</feature>
<name>F0S6N4_PSESL</name>
<dbReference type="STRING" id="762903.Pedsa_0529"/>
<protein>
    <submittedName>
        <fullName evidence="2">Uncharacterized protein</fullName>
    </submittedName>
</protein>
<keyword evidence="1" id="KW-0472">Membrane</keyword>
<keyword evidence="3" id="KW-1185">Reference proteome</keyword>
<evidence type="ECO:0000256" key="1">
    <source>
        <dbReference type="SAM" id="Phobius"/>
    </source>
</evidence>
<accession>F0S6N4</accession>
<dbReference type="KEGG" id="psn:Pedsa_0529"/>
<reference evidence="3" key="2">
    <citation type="submission" date="2011-02" db="EMBL/GenBank/DDBJ databases">
        <title>The complete genome of Pedobacter saltans DSM 12145.</title>
        <authorList>
            <consortium name="US DOE Joint Genome Institute (JGI-PGF)"/>
            <person name="Lucas S."/>
            <person name="Copeland A."/>
            <person name="Lapidus A."/>
            <person name="Bruce D."/>
            <person name="Goodwin L."/>
            <person name="Pitluck S."/>
            <person name="Kyrpides N."/>
            <person name="Mavromatis K."/>
            <person name="Pagani I."/>
            <person name="Ivanova N."/>
            <person name="Ovchinnikova G."/>
            <person name="Lu M."/>
            <person name="Detter J.C."/>
            <person name="Han C."/>
            <person name="Land M."/>
            <person name="Hauser L."/>
            <person name="Markowitz V."/>
            <person name="Cheng J.-F."/>
            <person name="Hugenholtz P."/>
            <person name="Woyke T."/>
            <person name="Wu D."/>
            <person name="Tindall B."/>
            <person name="Pomrenke H.G."/>
            <person name="Brambilla E."/>
            <person name="Klenk H.-P."/>
            <person name="Eisen J.A."/>
        </authorList>
    </citation>
    <scope>NUCLEOTIDE SEQUENCE [LARGE SCALE GENOMIC DNA]</scope>
    <source>
        <strain evidence="3">ATCC 51119 / DSM 12145 / JCM 21818 / LMG 10337 / NBRC 100064 / NCIMB 13643</strain>
    </source>
</reference>
<dbReference type="EMBL" id="CP002545">
    <property type="protein sequence ID" value="ADY51110.1"/>
    <property type="molecule type" value="Genomic_DNA"/>
</dbReference>
<evidence type="ECO:0000313" key="3">
    <source>
        <dbReference type="Proteomes" id="UP000000310"/>
    </source>
</evidence>
<proteinExistence type="predicted"/>
<keyword evidence="1" id="KW-0812">Transmembrane</keyword>
<dbReference type="AlphaFoldDB" id="F0S6N4"/>